<evidence type="ECO:0000259" key="1">
    <source>
        <dbReference type="Pfam" id="PF22707"/>
    </source>
</evidence>
<dbReference type="InterPro" id="IPR054427">
    <property type="entry name" value="S1CSD-TOTE-2"/>
</dbReference>
<dbReference type="Proteomes" id="UP001596405">
    <property type="component" value="Unassembled WGS sequence"/>
</dbReference>
<keyword evidence="4" id="KW-1185">Reference proteome</keyword>
<protein>
    <submittedName>
        <fullName evidence="3">DUF7017 domain-containing protein</fullName>
    </submittedName>
</protein>
<evidence type="ECO:0000259" key="2">
    <source>
        <dbReference type="Pfam" id="PF22708"/>
    </source>
</evidence>
<accession>A0ABW2DM17</accession>
<feature type="domain" description="TOTE conflict systems S1/CSD-like" evidence="2">
    <location>
        <begin position="360"/>
        <end position="418"/>
    </location>
</feature>
<dbReference type="InterPro" id="IPR054283">
    <property type="entry name" value="DUF7017"/>
</dbReference>
<dbReference type="Pfam" id="PF22860">
    <property type="entry name" value="DUF7017"/>
    <property type="match status" value="1"/>
</dbReference>
<feature type="domain" description="TOTE conflict systems S1/CSD-like" evidence="1">
    <location>
        <begin position="439"/>
        <end position="499"/>
    </location>
</feature>
<comment type="caution">
    <text evidence="3">The sequence shown here is derived from an EMBL/GenBank/DDBJ whole genome shotgun (WGS) entry which is preliminary data.</text>
</comment>
<dbReference type="InterPro" id="IPR011990">
    <property type="entry name" value="TPR-like_helical_dom_sf"/>
</dbReference>
<organism evidence="3 4">
    <name type="scientific">Rufibacter roseus</name>
    <dbReference type="NCBI Taxonomy" id="1567108"/>
    <lineage>
        <taxon>Bacteria</taxon>
        <taxon>Pseudomonadati</taxon>
        <taxon>Bacteroidota</taxon>
        <taxon>Cytophagia</taxon>
        <taxon>Cytophagales</taxon>
        <taxon>Hymenobacteraceae</taxon>
        <taxon>Rufibacter</taxon>
    </lineage>
</organism>
<evidence type="ECO:0000313" key="4">
    <source>
        <dbReference type="Proteomes" id="UP001596405"/>
    </source>
</evidence>
<dbReference type="Pfam" id="PF22707">
    <property type="entry name" value="S1CSD-TOTE-2"/>
    <property type="match status" value="1"/>
</dbReference>
<dbReference type="InterPro" id="IPR054426">
    <property type="entry name" value="S1CSD-TOTE-1"/>
</dbReference>
<gene>
    <name evidence="3" type="ORF">ACFQHR_10710</name>
</gene>
<evidence type="ECO:0000313" key="3">
    <source>
        <dbReference type="EMBL" id="MFC6998098.1"/>
    </source>
</evidence>
<dbReference type="RefSeq" id="WP_066621640.1">
    <property type="nucleotide sequence ID" value="NZ_JBHSYQ010000004.1"/>
</dbReference>
<name>A0ABW2DM17_9BACT</name>
<proteinExistence type="predicted"/>
<sequence>MPAKEIKELRKAGKLEEAYAMAKAELEASPDDIWAKRNMSWVLYSQLKNDHQDLDLFYSKLEELAALELPATEEMLYDNLSIVIAMAARKITSQPEPNTQDLLTLFNKVKDFPLNKQTVWYSSLYGAFHKGFKDSQHILAFADWWGLENFREEDYQKETLPNGKEMMALAEQAYTAYAKQLLPKHVVPGVVEFDREKVEAFMPKLDFIVENYPNYTYPAFYKAKLLLALGDEENMLAALLPFAKKKRNDFWVWDVLSEAFKGDEDKILTCYCRALLCHSPEEMLVNLRQRLAALLIKRELYSEAKTEIEKLVAARSGNGWRIPAGVTNWQNSEWYKQAKARKSNIDFYKKYEQEAEGILFHDVPEECIIVSFVNTDKNMLNFITKEGNTGFFKYDRFLKKVAIGDILRVRFKNGCKEGSCQIYTASLTSDEELKQKYLKEFDGVARVPEGKGFGFIENIFINPSLISLKNLSNGMQIKGLAMNTFDSKKNQWGWKAITVF</sequence>
<dbReference type="Pfam" id="PF22708">
    <property type="entry name" value="S1CSD-TOTE-1"/>
    <property type="match status" value="1"/>
</dbReference>
<dbReference type="EMBL" id="JBHSYQ010000004">
    <property type="protein sequence ID" value="MFC6998098.1"/>
    <property type="molecule type" value="Genomic_DNA"/>
</dbReference>
<dbReference type="Gene3D" id="1.25.40.10">
    <property type="entry name" value="Tetratricopeptide repeat domain"/>
    <property type="match status" value="1"/>
</dbReference>
<reference evidence="4" key="1">
    <citation type="journal article" date="2019" name="Int. J. Syst. Evol. Microbiol.">
        <title>The Global Catalogue of Microorganisms (GCM) 10K type strain sequencing project: providing services to taxonomists for standard genome sequencing and annotation.</title>
        <authorList>
            <consortium name="The Broad Institute Genomics Platform"/>
            <consortium name="The Broad Institute Genome Sequencing Center for Infectious Disease"/>
            <person name="Wu L."/>
            <person name="Ma J."/>
        </authorList>
    </citation>
    <scope>NUCLEOTIDE SEQUENCE [LARGE SCALE GENOMIC DNA]</scope>
    <source>
        <strain evidence="4">CGMCC 4.7393</strain>
    </source>
</reference>